<protein>
    <submittedName>
        <fullName evidence="1">DNA-binding protein</fullName>
    </submittedName>
</protein>
<dbReference type="AlphaFoldDB" id="A0AAD0KHG2"/>
<proteinExistence type="predicted"/>
<dbReference type="EMBL" id="CP021965">
    <property type="protein sequence ID" value="AWV33251.1"/>
    <property type="molecule type" value="Genomic_DNA"/>
</dbReference>
<reference evidence="1 2" key="1">
    <citation type="submission" date="2017-06" db="EMBL/GenBank/DDBJ databases">
        <title>Complete genome sequence of Paenibacillus odorifer CBA7130.</title>
        <authorList>
            <person name="Nam Y.-D."/>
            <person name="Kang J."/>
            <person name="Chung W.-H."/>
        </authorList>
    </citation>
    <scope>NUCLEOTIDE SEQUENCE [LARGE SCALE GENOMIC DNA]</scope>
    <source>
        <strain evidence="1 2">CBA7130</strain>
    </source>
</reference>
<dbReference type="GO" id="GO:0003677">
    <property type="term" value="F:DNA binding"/>
    <property type="evidence" value="ECO:0007669"/>
    <property type="project" value="UniProtKB-KW"/>
</dbReference>
<evidence type="ECO:0000313" key="2">
    <source>
        <dbReference type="Proteomes" id="UP000249163"/>
    </source>
</evidence>
<keyword evidence="1" id="KW-0238">DNA-binding</keyword>
<accession>A0AAD0KHG2</accession>
<gene>
    <name evidence="1" type="ORF">CD191_11835</name>
</gene>
<dbReference type="Proteomes" id="UP000249163">
    <property type="component" value="Chromosome"/>
</dbReference>
<name>A0AAD0KHG2_9BACL</name>
<evidence type="ECO:0000313" key="1">
    <source>
        <dbReference type="EMBL" id="AWV33251.1"/>
    </source>
</evidence>
<organism evidence="1 2">
    <name type="scientific">Paenibacillus odorifer</name>
    <dbReference type="NCBI Taxonomy" id="189426"/>
    <lineage>
        <taxon>Bacteria</taxon>
        <taxon>Bacillati</taxon>
        <taxon>Bacillota</taxon>
        <taxon>Bacilli</taxon>
        <taxon>Bacillales</taxon>
        <taxon>Paenibacillaceae</taxon>
        <taxon>Paenibacillus</taxon>
    </lineage>
</organism>
<sequence length="76" mass="9012">MITSRIRRYRQSFPMTLRPKHVKEIMKLSQAKLYEFLGDAPFHVAKAGRELYINKAVFRNWLEGRSDDIFPEDLAN</sequence>